<keyword evidence="6" id="KW-0009">Actin-binding</keyword>
<dbReference type="InterPro" id="IPR014885">
    <property type="entry name" value="VASP_tetra"/>
</dbReference>
<keyword evidence="11" id="KW-1185">Reference proteome</keyword>
<evidence type="ECO:0000256" key="6">
    <source>
        <dbReference type="ARBA" id="ARBA00023203"/>
    </source>
</evidence>
<dbReference type="Gene3D" id="1.20.5.1160">
    <property type="entry name" value="Vasodilator-stimulated phosphoprotein"/>
    <property type="match status" value="1"/>
</dbReference>
<dbReference type="RefSeq" id="XP_013791218.2">
    <property type="nucleotide sequence ID" value="XM_013935764.2"/>
</dbReference>
<dbReference type="InterPro" id="IPR038023">
    <property type="entry name" value="VASP_sf"/>
</dbReference>
<dbReference type="SUPFAM" id="SSF50729">
    <property type="entry name" value="PH domain-like"/>
    <property type="match status" value="1"/>
</dbReference>
<feature type="compositionally biased region" description="Basic and acidic residues" evidence="9">
    <location>
        <begin position="302"/>
        <end position="314"/>
    </location>
</feature>
<evidence type="ECO:0000256" key="3">
    <source>
        <dbReference type="ARBA" id="ARBA00009785"/>
    </source>
</evidence>
<feature type="region of interest" description="Disordered" evidence="9">
    <location>
        <begin position="292"/>
        <end position="314"/>
    </location>
</feature>
<dbReference type="Pfam" id="PF08776">
    <property type="entry name" value="VASP_tetra"/>
    <property type="match status" value="1"/>
</dbReference>
<feature type="domain" description="WH1" evidence="10">
    <location>
        <begin position="1"/>
        <end position="98"/>
    </location>
</feature>
<evidence type="ECO:0000256" key="2">
    <source>
        <dbReference type="ARBA" id="ARBA00004510"/>
    </source>
</evidence>
<evidence type="ECO:0000256" key="7">
    <source>
        <dbReference type="ARBA" id="ARBA00023212"/>
    </source>
</evidence>
<protein>
    <submittedName>
        <fullName evidence="12">Vasodilator-stimulated phosphoprotein-like isoform X1</fullName>
    </submittedName>
</protein>
<comment type="subcellular location">
    <subcellularLocation>
        <location evidence="2">Cell projection</location>
        <location evidence="2">Lamellipodium</location>
    </subcellularLocation>
    <subcellularLocation>
        <location evidence="1">Cytoplasm</location>
        <location evidence="1">Cytoskeleton</location>
    </subcellularLocation>
</comment>
<feature type="compositionally biased region" description="Low complexity" evidence="9">
    <location>
        <begin position="193"/>
        <end position="222"/>
    </location>
</feature>
<dbReference type="InterPro" id="IPR000697">
    <property type="entry name" value="WH1/EVH1_dom"/>
</dbReference>
<comment type="similarity">
    <text evidence="3">Belongs to the Ena/VASP family.</text>
</comment>
<dbReference type="Pfam" id="PF00568">
    <property type="entry name" value="WH1"/>
    <property type="match status" value="1"/>
</dbReference>
<accession>A0ABM1BYR5</accession>
<evidence type="ECO:0000256" key="9">
    <source>
        <dbReference type="SAM" id="MobiDB-lite"/>
    </source>
</evidence>
<dbReference type="PROSITE" id="PS50229">
    <property type="entry name" value="WH1"/>
    <property type="match status" value="1"/>
</dbReference>
<reference evidence="12" key="1">
    <citation type="submission" date="2025-08" db="UniProtKB">
        <authorList>
            <consortium name="RefSeq"/>
        </authorList>
    </citation>
    <scope>IDENTIFICATION</scope>
    <source>
        <tissue evidence="12">Muscle</tissue>
    </source>
</reference>
<dbReference type="PANTHER" id="PTHR11202:SF22">
    <property type="entry name" value="PROTEIN ENABLED"/>
    <property type="match status" value="1"/>
</dbReference>
<evidence type="ECO:0000256" key="1">
    <source>
        <dbReference type="ARBA" id="ARBA00004245"/>
    </source>
</evidence>
<evidence type="ECO:0000259" key="10">
    <source>
        <dbReference type="PROSITE" id="PS50229"/>
    </source>
</evidence>
<keyword evidence="4" id="KW-0963">Cytoplasm</keyword>
<sequence>MVYDNLNRQWLPSGSSSGLSKVHIYQHMVHNTFRVVGRKLQDHEVVINCAILKGLKYNQATPTFHQWRDNRQVYGLNFSSKEDAHIFALAMVKALEAIDQNNFCSDSTLPRSLQSQVVPPHYQQQQPIYQIQQYQQPVYQEIGQPIQNGHVETYFWNREESGGEKRQSALQYVSNTVGEYTSNSHPVTLANAPPSGSSHNHSPSSSLATPPLAPPAVSTPLSGQGAPPAPPPPPFSASQTLPRQGSSSGSPMSLATALQTANLRSIKVSESDITRSAPVGLMDEITKTLARRRAQVENSQHSQDEEITRQGVERKRSWGRLSSVNGLSPEKRGGSESSRNLLELLESGDKRRANRNHSVDVDKLKQEILTEMKKEIIKMKQDIIEVIRKEFARR</sequence>
<dbReference type="GeneID" id="106475067"/>
<keyword evidence="8" id="KW-0966">Cell projection</keyword>
<keyword evidence="7" id="KW-0206">Cytoskeleton</keyword>
<feature type="compositionally biased region" description="Polar residues" evidence="9">
    <location>
        <begin position="236"/>
        <end position="254"/>
    </location>
</feature>
<evidence type="ECO:0000256" key="5">
    <source>
        <dbReference type="ARBA" id="ARBA00023036"/>
    </source>
</evidence>
<feature type="region of interest" description="Disordered" evidence="9">
    <location>
        <begin position="183"/>
        <end position="254"/>
    </location>
</feature>
<dbReference type="CDD" id="cd01207">
    <property type="entry name" value="EVH1_Ena_VASP-like"/>
    <property type="match status" value="1"/>
</dbReference>
<organism evidence="11 12">
    <name type="scientific">Limulus polyphemus</name>
    <name type="common">Atlantic horseshoe crab</name>
    <dbReference type="NCBI Taxonomy" id="6850"/>
    <lineage>
        <taxon>Eukaryota</taxon>
        <taxon>Metazoa</taxon>
        <taxon>Ecdysozoa</taxon>
        <taxon>Arthropoda</taxon>
        <taxon>Chelicerata</taxon>
        <taxon>Merostomata</taxon>
        <taxon>Xiphosura</taxon>
        <taxon>Limulidae</taxon>
        <taxon>Limulus</taxon>
    </lineage>
</organism>
<feature type="region of interest" description="Disordered" evidence="9">
    <location>
        <begin position="320"/>
        <end position="339"/>
    </location>
</feature>
<evidence type="ECO:0000313" key="11">
    <source>
        <dbReference type="Proteomes" id="UP000694941"/>
    </source>
</evidence>
<gene>
    <name evidence="12" type="primary">LOC106475067</name>
</gene>
<proteinExistence type="inferred from homology"/>
<dbReference type="SUPFAM" id="SSF118370">
    <property type="entry name" value="Vasodilator-stimulated phosphoprotein, VASP, tetramerisation domain"/>
    <property type="match status" value="1"/>
</dbReference>
<dbReference type="Proteomes" id="UP000694941">
    <property type="component" value="Unplaced"/>
</dbReference>
<evidence type="ECO:0000256" key="8">
    <source>
        <dbReference type="ARBA" id="ARBA00023273"/>
    </source>
</evidence>
<keyword evidence="5" id="KW-0729">SH3-binding</keyword>
<evidence type="ECO:0000256" key="4">
    <source>
        <dbReference type="ARBA" id="ARBA00022490"/>
    </source>
</evidence>
<dbReference type="InterPro" id="IPR011993">
    <property type="entry name" value="PH-like_dom_sf"/>
</dbReference>
<dbReference type="SMART" id="SM00461">
    <property type="entry name" value="WH1"/>
    <property type="match status" value="1"/>
</dbReference>
<dbReference type="PANTHER" id="PTHR11202">
    <property type="entry name" value="SPROUTY-RELATED, EVH1 DOMAIN-CONTAINING PROTEIN FAMILY MEMBER"/>
    <property type="match status" value="1"/>
</dbReference>
<evidence type="ECO:0000313" key="12">
    <source>
        <dbReference type="RefSeq" id="XP_013791218.2"/>
    </source>
</evidence>
<name>A0ABM1BYR5_LIMPO</name>
<dbReference type="Gene3D" id="2.30.29.30">
    <property type="entry name" value="Pleckstrin-homology domain (PH domain)/Phosphotyrosine-binding domain (PTB)"/>
    <property type="match status" value="1"/>
</dbReference>